<feature type="compositionally biased region" description="Low complexity" evidence="1">
    <location>
        <begin position="272"/>
        <end position="284"/>
    </location>
</feature>
<keyword evidence="3" id="KW-1185">Reference proteome</keyword>
<feature type="compositionally biased region" description="Polar residues" evidence="1">
    <location>
        <begin position="285"/>
        <end position="298"/>
    </location>
</feature>
<sequence length="390" mass="42788">NCQAAFGFANIGSLNYTLDTYCLSCGHLQRAYCTYTVSTIKTRDGGGGYRSSSGNLSRPREMQEPLYGSSSAPEPETNAKSGIPPARLKDSQLSTNERPQSETGPEGSTSSTIEPSVFSEKSFSGQAPAKYRAAVPQPSQIETRNDITSKVLHVANDPSKQQWSESKSYSTSVPQARAIKLDELRARPSSKLIDPHGYQQISVPTVQAFQTTRTLWQHHRNMISDRLQNEPSASHCPGLMDMLSQSQAAIDFAAQAAGPNAHTVTSRRPIEQGGASASSSSQASTNTELPQADSTNSGPLRRTKKLTAFCPRSYQLELKRFLLLCVNTGSLGGVRHRRLASVEVTNTECGGEPFQSLRNAYYSLRKSTWNPFLVPKTMHYVKFQLLFLQR</sequence>
<dbReference type="GeneID" id="87933703"/>
<evidence type="ECO:0000256" key="1">
    <source>
        <dbReference type="SAM" id="MobiDB-lite"/>
    </source>
</evidence>
<accession>A0ABR0H9T2</accession>
<organism evidence="2 3">
    <name type="scientific">Podospora pseudopauciseta</name>
    <dbReference type="NCBI Taxonomy" id="2093780"/>
    <lineage>
        <taxon>Eukaryota</taxon>
        <taxon>Fungi</taxon>
        <taxon>Dikarya</taxon>
        <taxon>Ascomycota</taxon>
        <taxon>Pezizomycotina</taxon>
        <taxon>Sordariomycetes</taxon>
        <taxon>Sordariomycetidae</taxon>
        <taxon>Sordariales</taxon>
        <taxon>Podosporaceae</taxon>
        <taxon>Podospora</taxon>
    </lineage>
</organism>
<feature type="region of interest" description="Disordered" evidence="1">
    <location>
        <begin position="259"/>
        <end position="300"/>
    </location>
</feature>
<protein>
    <submittedName>
        <fullName evidence="2">Uncharacterized protein</fullName>
    </submittedName>
</protein>
<proteinExistence type="predicted"/>
<feature type="non-terminal residue" evidence="2">
    <location>
        <position position="1"/>
    </location>
</feature>
<gene>
    <name evidence="2" type="ORF">QC763_507741</name>
</gene>
<evidence type="ECO:0000313" key="3">
    <source>
        <dbReference type="Proteomes" id="UP001326199"/>
    </source>
</evidence>
<comment type="caution">
    <text evidence="2">The sequence shown here is derived from an EMBL/GenBank/DDBJ whole genome shotgun (WGS) entry which is preliminary data.</text>
</comment>
<name>A0ABR0H9T2_9PEZI</name>
<dbReference type="RefSeq" id="XP_062764764.1">
    <property type="nucleotide sequence ID" value="XM_062913360.1"/>
</dbReference>
<dbReference type="EMBL" id="JAFFHB010000006">
    <property type="protein sequence ID" value="KAK4664798.1"/>
    <property type="molecule type" value="Genomic_DNA"/>
</dbReference>
<dbReference type="Proteomes" id="UP001326199">
    <property type="component" value="Unassembled WGS sequence"/>
</dbReference>
<feature type="region of interest" description="Disordered" evidence="1">
    <location>
        <begin position="44"/>
        <end position="143"/>
    </location>
</feature>
<reference evidence="2 3" key="1">
    <citation type="journal article" date="2023" name="bioRxiv">
        <title>High-quality genome assemblies of four members of thePodospora anserinaspecies complex.</title>
        <authorList>
            <person name="Ament-Velasquez S.L."/>
            <person name="Vogan A.A."/>
            <person name="Wallerman O."/>
            <person name="Hartmann F."/>
            <person name="Gautier V."/>
            <person name="Silar P."/>
            <person name="Giraud T."/>
            <person name="Johannesson H."/>
        </authorList>
    </citation>
    <scope>NUCLEOTIDE SEQUENCE [LARGE SCALE GENOMIC DNA]</scope>
    <source>
        <strain evidence="2 3">CBS 411.78</strain>
    </source>
</reference>
<evidence type="ECO:0000313" key="2">
    <source>
        <dbReference type="EMBL" id="KAK4664798.1"/>
    </source>
</evidence>
<feature type="compositionally biased region" description="Low complexity" evidence="1">
    <location>
        <begin position="101"/>
        <end position="112"/>
    </location>
</feature>